<dbReference type="RefSeq" id="WP_126778756.1">
    <property type="nucleotide sequence ID" value="NZ_NGJU01000005.1"/>
</dbReference>
<evidence type="ECO:0000259" key="5">
    <source>
        <dbReference type="Pfam" id="PF22692"/>
    </source>
</evidence>
<dbReference type="InterPro" id="IPR010930">
    <property type="entry name" value="Flg_bb/hook_C_dom"/>
</dbReference>
<dbReference type="Pfam" id="PF00460">
    <property type="entry name" value="Flg_bb_rod"/>
    <property type="match status" value="1"/>
</dbReference>
<keyword evidence="2" id="KW-0975">Bacterial flagellum</keyword>
<dbReference type="GO" id="GO:0071978">
    <property type="term" value="P:bacterial-type flagellum-dependent swarming motility"/>
    <property type="evidence" value="ECO:0007669"/>
    <property type="project" value="TreeGrafter"/>
</dbReference>
<dbReference type="EMBL" id="NGJU01000005">
    <property type="protein sequence ID" value="RST96797.1"/>
    <property type="molecule type" value="Genomic_DNA"/>
</dbReference>
<dbReference type="SUPFAM" id="SSF117143">
    <property type="entry name" value="Flagellar hook protein flgE"/>
    <property type="match status" value="1"/>
</dbReference>
<gene>
    <name evidence="6" type="ORF">CBF35_04285</name>
</gene>
<organism evidence="6 7">
    <name type="scientific">Vagococcus salmoninarum</name>
    <dbReference type="NCBI Taxonomy" id="2739"/>
    <lineage>
        <taxon>Bacteria</taxon>
        <taxon>Bacillati</taxon>
        <taxon>Bacillota</taxon>
        <taxon>Bacilli</taxon>
        <taxon>Lactobacillales</taxon>
        <taxon>Enterococcaceae</taxon>
        <taxon>Vagococcus</taxon>
    </lineage>
</organism>
<dbReference type="Pfam" id="PF22692">
    <property type="entry name" value="LlgE_F_G_D1"/>
    <property type="match status" value="1"/>
</dbReference>
<dbReference type="PANTHER" id="PTHR30435:SF19">
    <property type="entry name" value="FLAGELLAR BASAL-BODY ROD PROTEIN FLGG"/>
    <property type="match status" value="1"/>
</dbReference>
<dbReference type="PANTHER" id="PTHR30435">
    <property type="entry name" value="FLAGELLAR PROTEIN"/>
    <property type="match status" value="1"/>
</dbReference>
<evidence type="ECO:0000256" key="2">
    <source>
        <dbReference type="RuleBase" id="RU362116"/>
    </source>
</evidence>
<protein>
    <submittedName>
        <fullName evidence="6">Uncharacterized protein</fullName>
    </submittedName>
</protein>
<dbReference type="InterPro" id="IPR037925">
    <property type="entry name" value="FlgE/F/G-like"/>
</dbReference>
<dbReference type="Proteomes" id="UP000287239">
    <property type="component" value="Unassembled WGS sequence"/>
</dbReference>
<accession>A0A429ZSU5</accession>
<dbReference type="Pfam" id="PF06429">
    <property type="entry name" value="Flg_bbr_C"/>
    <property type="match status" value="1"/>
</dbReference>
<dbReference type="GeneID" id="98567577"/>
<feature type="domain" description="Flagellar hook protein FlgE/F/G-like D1" evidence="5">
    <location>
        <begin position="96"/>
        <end position="143"/>
    </location>
</feature>
<evidence type="ECO:0000259" key="3">
    <source>
        <dbReference type="Pfam" id="PF00460"/>
    </source>
</evidence>
<dbReference type="InterPro" id="IPR053967">
    <property type="entry name" value="LlgE_F_G-like_D1"/>
</dbReference>
<evidence type="ECO:0000313" key="7">
    <source>
        <dbReference type="Proteomes" id="UP000287239"/>
    </source>
</evidence>
<keyword evidence="7" id="KW-1185">Reference proteome</keyword>
<sequence>MIRSIDTIQSNLNILQKKQENISANVANTNTFGYKAQQIIQSTTPAQAMFNFTNGPELNQLNQVGDFIFANQIDSVSLDQSQGGVKGTSRETDFSILGTGFFNVRLADGQTGYTRNGNFALNQDNQLTTQEGYLVLNQNNQPIRAEELTQQPAFKLTQFDNPEELVSRGQTLFTGATAGRDATDSLVQNKSLEASTVEMADEMVNLIETAREFESNQKLLHAADETLRKAVNEIGKA</sequence>
<dbReference type="InterPro" id="IPR001444">
    <property type="entry name" value="Flag_bb_rod_N"/>
</dbReference>
<name>A0A429ZSU5_9ENTE</name>
<dbReference type="InterPro" id="IPR020013">
    <property type="entry name" value="Flagellar_FlgE/F/G"/>
</dbReference>
<proteinExistence type="inferred from homology"/>
<evidence type="ECO:0000256" key="1">
    <source>
        <dbReference type="ARBA" id="ARBA00009677"/>
    </source>
</evidence>
<dbReference type="AlphaFoldDB" id="A0A429ZSU5"/>
<dbReference type="GO" id="GO:0009425">
    <property type="term" value="C:bacterial-type flagellum basal body"/>
    <property type="evidence" value="ECO:0007669"/>
    <property type="project" value="UniProtKB-SubCell"/>
</dbReference>
<evidence type="ECO:0000259" key="4">
    <source>
        <dbReference type="Pfam" id="PF06429"/>
    </source>
</evidence>
<comment type="similarity">
    <text evidence="1 2">Belongs to the flagella basal body rod proteins family.</text>
</comment>
<feature type="domain" description="Flagellar basal body rod protein N-terminal" evidence="3">
    <location>
        <begin position="6"/>
        <end position="35"/>
    </location>
</feature>
<reference evidence="6 7" key="1">
    <citation type="submission" date="2017-05" db="EMBL/GenBank/DDBJ databases">
        <title>Vagococcus spp. assemblies.</title>
        <authorList>
            <person name="Gulvik C.A."/>
        </authorList>
    </citation>
    <scope>NUCLEOTIDE SEQUENCE [LARGE SCALE GENOMIC DNA]</scope>
    <source>
        <strain evidence="6 7">NCFB 2777</strain>
    </source>
</reference>
<comment type="subcellular location">
    <subcellularLocation>
        <location evidence="2">Bacterial flagellum basal body</location>
    </subcellularLocation>
</comment>
<comment type="caution">
    <text evidence="6">The sequence shown here is derived from an EMBL/GenBank/DDBJ whole genome shotgun (WGS) entry which is preliminary data.</text>
</comment>
<dbReference type="OrthoDB" id="9800375at2"/>
<feature type="domain" description="Flagellar basal-body/hook protein C-terminal" evidence="4">
    <location>
        <begin position="189"/>
        <end position="232"/>
    </location>
</feature>
<dbReference type="NCBIfam" id="TIGR03506">
    <property type="entry name" value="FlgEFG_subfam"/>
    <property type="match status" value="1"/>
</dbReference>
<evidence type="ECO:0000313" key="6">
    <source>
        <dbReference type="EMBL" id="RST96797.1"/>
    </source>
</evidence>